<dbReference type="Proteomes" id="UP000785679">
    <property type="component" value="Unassembled WGS sequence"/>
</dbReference>
<proteinExistence type="predicted"/>
<sequence length="109" mass="12470">MICSLASVTGFLNSSSPNFCFYCIRFMCLCFPIEINRDNQLLSFSSIFGVFSLNLNAFNSVRAHFYPEHNTKPNPIGQHRIQSGALQQQLYGTCLEFMKKIVQVLVYRC</sequence>
<evidence type="ECO:0000313" key="1">
    <source>
        <dbReference type="EMBL" id="TNV71109.1"/>
    </source>
</evidence>
<keyword evidence="2" id="KW-1185">Reference proteome</keyword>
<gene>
    <name evidence="1" type="ORF">FGO68_gene13982</name>
</gene>
<organism evidence="1 2">
    <name type="scientific">Halteria grandinella</name>
    <dbReference type="NCBI Taxonomy" id="5974"/>
    <lineage>
        <taxon>Eukaryota</taxon>
        <taxon>Sar</taxon>
        <taxon>Alveolata</taxon>
        <taxon>Ciliophora</taxon>
        <taxon>Intramacronucleata</taxon>
        <taxon>Spirotrichea</taxon>
        <taxon>Stichotrichia</taxon>
        <taxon>Sporadotrichida</taxon>
        <taxon>Halteriidae</taxon>
        <taxon>Halteria</taxon>
    </lineage>
</organism>
<name>A0A8J8NA50_HALGN</name>
<reference evidence="1" key="1">
    <citation type="submission" date="2019-06" db="EMBL/GenBank/DDBJ databases">
        <authorList>
            <person name="Zheng W."/>
        </authorList>
    </citation>
    <scope>NUCLEOTIDE SEQUENCE</scope>
    <source>
        <strain evidence="1">QDHG01</strain>
    </source>
</reference>
<protein>
    <submittedName>
        <fullName evidence="1">Uncharacterized protein</fullName>
    </submittedName>
</protein>
<comment type="caution">
    <text evidence="1">The sequence shown here is derived from an EMBL/GenBank/DDBJ whole genome shotgun (WGS) entry which is preliminary data.</text>
</comment>
<dbReference type="EMBL" id="RRYP01030667">
    <property type="protein sequence ID" value="TNV71109.1"/>
    <property type="molecule type" value="Genomic_DNA"/>
</dbReference>
<dbReference type="AlphaFoldDB" id="A0A8J8NA50"/>
<accession>A0A8J8NA50</accession>
<evidence type="ECO:0000313" key="2">
    <source>
        <dbReference type="Proteomes" id="UP000785679"/>
    </source>
</evidence>